<dbReference type="AlphaFoldDB" id="A0A6J4KNZ4"/>
<proteinExistence type="predicted"/>
<sequence length="80" mass="9310">MRIRLADDRRDRLVRSLKAFFDDNFDEPLSDFRANELLDLVVAELGPVVYNQGVQDARGYVLKKLEDLEGEVYEPERPGR</sequence>
<accession>A0A6J4KNZ4</accession>
<organism evidence="1">
    <name type="scientific">uncultured Gemmatimonadota bacterium</name>
    <dbReference type="NCBI Taxonomy" id="203437"/>
    <lineage>
        <taxon>Bacteria</taxon>
        <taxon>Pseudomonadati</taxon>
        <taxon>Gemmatimonadota</taxon>
        <taxon>environmental samples</taxon>
    </lineage>
</organism>
<evidence type="ECO:0008006" key="2">
    <source>
        <dbReference type="Google" id="ProtNLM"/>
    </source>
</evidence>
<name>A0A6J4KNZ4_9BACT</name>
<dbReference type="Pfam" id="PF09932">
    <property type="entry name" value="DUF2164"/>
    <property type="match status" value="1"/>
</dbReference>
<protein>
    <recommendedName>
        <fullName evidence="2">DUF2164 domain-containing protein</fullName>
    </recommendedName>
</protein>
<reference evidence="1" key="1">
    <citation type="submission" date="2020-02" db="EMBL/GenBank/DDBJ databases">
        <authorList>
            <person name="Meier V. D."/>
        </authorList>
    </citation>
    <scope>NUCLEOTIDE SEQUENCE</scope>
    <source>
        <strain evidence="1">AVDCRST_MAG89</strain>
    </source>
</reference>
<gene>
    <name evidence="1" type="ORF">AVDCRST_MAG89-1082</name>
</gene>
<dbReference type="EMBL" id="CADCTV010000237">
    <property type="protein sequence ID" value="CAA9310447.1"/>
    <property type="molecule type" value="Genomic_DNA"/>
</dbReference>
<evidence type="ECO:0000313" key="1">
    <source>
        <dbReference type="EMBL" id="CAA9310447.1"/>
    </source>
</evidence>
<dbReference type="InterPro" id="IPR018680">
    <property type="entry name" value="DUF2164"/>
</dbReference>